<keyword evidence="1" id="KW-0732">Signal</keyword>
<dbReference type="OrthoDB" id="9815205at2"/>
<evidence type="ECO:0000313" key="4">
    <source>
        <dbReference type="Proteomes" id="UP000182491"/>
    </source>
</evidence>
<accession>A0A1I7KI36</accession>
<dbReference type="InterPro" id="IPR000866">
    <property type="entry name" value="AhpC/TSA"/>
</dbReference>
<dbReference type="InterPro" id="IPR036249">
    <property type="entry name" value="Thioredoxin-like_sf"/>
</dbReference>
<sequence length="275" mass="29704">MKKLIRRGCLLFALLGLYPASQALAQKVAGSKQTGAEAVTLKPSKVSTSAAARPAKAESITAEPSKANAAAAETIAVAPSAVQKQSTTISIGGGTGKELSKAEIDSLVDAGVIKIMTHEEMLDMKRVREEKFLAMVNKPAPAFTATDLNGKTYTLEQLKGKTVVLNFWFIGCKPCVLEMPHLNEVVAKYKPEEVVFLAFALDQEPDLRQFLEKHSFNYNIVPDAGKTARDTFGVNAFPTSMVINKAGVLQSYLVGYSEDVGEQLTGMIEKARQHK</sequence>
<dbReference type="PANTHER" id="PTHR42852:SF17">
    <property type="entry name" value="THIOREDOXIN-LIKE PROTEIN HI_1115"/>
    <property type="match status" value="1"/>
</dbReference>
<dbReference type="PANTHER" id="PTHR42852">
    <property type="entry name" value="THIOL:DISULFIDE INTERCHANGE PROTEIN DSBE"/>
    <property type="match status" value="1"/>
</dbReference>
<dbReference type="SUPFAM" id="SSF52833">
    <property type="entry name" value="Thioredoxin-like"/>
    <property type="match status" value="1"/>
</dbReference>
<dbReference type="RefSeq" id="WP_068838999.1">
    <property type="nucleotide sequence ID" value="NZ_BMXC01000006.1"/>
</dbReference>
<name>A0A1I7KI36_9BACT</name>
<reference evidence="4" key="1">
    <citation type="submission" date="2016-10" db="EMBL/GenBank/DDBJ databases">
        <authorList>
            <person name="Varghese N."/>
        </authorList>
    </citation>
    <scope>NUCLEOTIDE SEQUENCE [LARGE SCALE GENOMIC DNA]</scope>
    <source>
        <strain evidence="4">DSM 18820</strain>
    </source>
</reference>
<evidence type="ECO:0000259" key="2">
    <source>
        <dbReference type="PROSITE" id="PS51352"/>
    </source>
</evidence>
<dbReference type="AlphaFoldDB" id="A0A1I7KI36"/>
<feature type="chain" id="PRO_5010184223" evidence="1">
    <location>
        <begin position="26"/>
        <end position="275"/>
    </location>
</feature>
<protein>
    <submittedName>
        <fullName evidence="3">Peroxiredoxin</fullName>
    </submittedName>
</protein>
<keyword evidence="4" id="KW-1185">Reference proteome</keyword>
<evidence type="ECO:0000256" key="1">
    <source>
        <dbReference type="SAM" id="SignalP"/>
    </source>
</evidence>
<dbReference type="Proteomes" id="UP000182491">
    <property type="component" value="Unassembled WGS sequence"/>
</dbReference>
<feature type="domain" description="Thioredoxin" evidence="2">
    <location>
        <begin position="134"/>
        <end position="273"/>
    </location>
</feature>
<dbReference type="EMBL" id="FPCA01000005">
    <property type="protein sequence ID" value="SFU97098.1"/>
    <property type="molecule type" value="Genomic_DNA"/>
</dbReference>
<organism evidence="3 4">
    <name type="scientific">Pontibacter akesuensis</name>
    <dbReference type="NCBI Taxonomy" id="388950"/>
    <lineage>
        <taxon>Bacteria</taxon>
        <taxon>Pseudomonadati</taxon>
        <taxon>Bacteroidota</taxon>
        <taxon>Cytophagia</taxon>
        <taxon>Cytophagales</taxon>
        <taxon>Hymenobacteraceae</taxon>
        <taxon>Pontibacter</taxon>
    </lineage>
</organism>
<feature type="signal peptide" evidence="1">
    <location>
        <begin position="1"/>
        <end position="25"/>
    </location>
</feature>
<evidence type="ECO:0000313" key="3">
    <source>
        <dbReference type="EMBL" id="SFU97098.1"/>
    </source>
</evidence>
<dbReference type="InterPro" id="IPR013766">
    <property type="entry name" value="Thioredoxin_domain"/>
</dbReference>
<dbReference type="InterPro" id="IPR050553">
    <property type="entry name" value="Thioredoxin_ResA/DsbE_sf"/>
</dbReference>
<dbReference type="GO" id="GO:0016209">
    <property type="term" value="F:antioxidant activity"/>
    <property type="evidence" value="ECO:0007669"/>
    <property type="project" value="InterPro"/>
</dbReference>
<dbReference type="PROSITE" id="PS51352">
    <property type="entry name" value="THIOREDOXIN_2"/>
    <property type="match status" value="1"/>
</dbReference>
<dbReference type="Pfam" id="PF00578">
    <property type="entry name" value="AhpC-TSA"/>
    <property type="match status" value="1"/>
</dbReference>
<dbReference type="STRING" id="388950.GCA_001611675_03106"/>
<dbReference type="CDD" id="cd02966">
    <property type="entry name" value="TlpA_like_family"/>
    <property type="match status" value="1"/>
</dbReference>
<proteinExistence type="predicted"/>
<dbReference type="Gene3D" id="3.40.30.10">
    <property type="entry name" value="Glutaredoxin"/>
    <property type="match status" value="1"/>
</dbReference>
<gene>
    <name evidence="3" type="ORF">SAMN04487941_3770</name>
</gene>
<dbReference type="GO" id="GO:0016491">
    <property type="term" value="F:oxidoreductase activity"/>
    <property type="evidence" value="ECO:0007669"/>
    <property type="project" value="InterPro"/>
</dbReference>